<keyword evidence="4" id="KW-0175">Coiled coil</keyword>
<name>A0ABM6PQB2_9MICO</name>
<keyword evidence="8" id="KW-1185">Reference proteome</keyword>
<evidence type="ECO:0000256" key="3">
    <source>
        <dbReference type="ARBA" id="ARBA00013368"/>
    </source>
</evidence>
<feature type="compositionally biased region" description="Basic and acidic residues" evidence="5">
    <location>
        <begin position="481"/>
        <end position="495"/>
    </location>
</feature>
<gene>
    <name evidence="7" type="ORF">COP05_09470</name>
</gene>
<evidence type="ECO:0000256" key="4">
    <source>
        <dbReference type="SAM" id="Coils"/>
    </source>
</evidence>
<protein>
    <recommendedName>
        <fullName evidence="3">Nuclease SbcCD subunit C</fullName>
    </recommendedName>
</protein>
<reference evidence="7 8" key="1">
    <citation type="journal article" date="2016" name="Int. J. Syst. Evol. Microbiol.">
        <title>Dermabacter jinjuensis sp. nov., a novel species of the genus Dermabacter isolated from a clinical specimen.</title>
        <authorList>
            <person name="Park Y.K."/>
            <person name="Lee K.M."/>
            <person name="Lee W.K."/>
            <person name="Cho M.J."/>
            <person name="Lee H.S."/>
            <person name="Cho Y.G."/>
            <person name="Lee Y.C."/>
            <person name="Lee W.K."/>
            <person name="Seong W.K."/>
            <person name="Hwang K.J."/>
        </authorList>
    </citation>
    <scope>NUCLEOTIDE SEQUENCE [LARGE SCALE GENOMIC DNA]</scope>
    <source>
        <strain evidence="7 8">32T</strain>
    </source>
</reference>
<feature type="region of interest" description="Disordered" evidence="5">
    <location>
        <begin position="334"/>
        <end position="356"/>
    </location>
</feature>
<organism evidence="7 8">
    <name type="scientific">Dermabacter jinjuensis</name>
    <dbReference type="NCBI Taxonomy" id="1667168"/>
    <lineage>
        <taxon>Bacteria</taxon>
        <taxon>Bacillati</taxon>
        <taxon>Actinomycetota</taxon>
        <taxon>Actinomycetes</taxon>
        <taxon>Micrococcales</taxon>
        <taxon>Dermabacteraceae</taxon>
        <taxon>Dermabacter</taxon>
    </lineage>
</organism>
<dbReference type="PANTHER" id="PTHR32114">
    <property type="entry name" value="ABC TRANSPORTER ABCH.3"/>
    <property type="match status" value="1"/>
</dbReference>
<accession>A0ABM6PQB2</accession>
<dbReference type="InterPro" id="IPR038729">
    <property type="entry name" value="Rad50/SbcC_AAA"/>
</dbReference>
<evidence type="ECO:0000313" key="7">
    <source>
        <dbReference type="EMBL" id="ATH97283.1"/>
    </source>
</evidence>
<feature type="region of interest" description="Disordered" evidence="5">
    <location>
        <begin position="423"/>
        <end position="495"/>
    </location>
</feature>
<dbReference type="EMBL" id="CP023482">
    <property type="protein sequence ID" value="ATH97283.1"/>
    <property type="molecule type" value="Genomic_DNA"/>
</dbReference>
<dbReference type="InterPro" id="IPR027417">
    <property type="entry name" value="P-loop_NTPase"/>
</dbReference>
<sequence>MHARVPISPSRTHSERPLESMKLHHLSFEGIGPFREKVELDFDALGASGLFLLEGATGSGKSTIIDAIVFALYGNVAGGGSSDARVRSDFMPNTHPSVVDLFFEVPRGIYRVRRTPAYERARLRGKGAPVHENQSAKLWRLASPEALGEAIAGTERAEEIEPIANRPADVGREIQELLGLTHAQFTQTVVLPQGEFARFLKADTSERKTVLERIFQTQLYEQIEQSFGELRREAQRDVDASKAELGAALQRVLEAASVSDEQRRQALADTRDFTPAGLERARAIGEELENSSETAAREAKRILNIAKAATNEAEEAAKKATERHDLLARKAQLDAHEKKRASLEGAARKAREGLASHERAEKPFYAHAHEKSAAAALDAAAAALPEAERGQVSQWGTLSDNSHQRSESVLGAAAALASLEKEEAALPRRATEAKEAAREAERAAEASKEKATQLNERPSEREVLTEKLREATERASSLGALKEKREAHAARERTAKEASVTLETYSSRAQYERDMLAALKRASEEEARLRRKRLDAIAFELAADLEDGQACPVCGACEHPAPAHTDDELVSQERIAAAERTRVEAEQSLSEARASAAATKALHIDALERAWGESIEGDLAKFQEQLPELTERLKSEGVALAREEELAREAEGERERVKTEISRFDERTASLEREAHEEALAAERAALEAQHLEKALTETRAAIAQELTDHEGSHESIAALRFSLLKEGEAARAHAKLLDKALEARSVHERAQAHLNEALEGSGFDAIENVVQARLAPDRRQSLEDTVKEHSSLTALIEDARADGRLEGIDASEQARRDAADALETAAARVRETRDAHTEAAGTHATRAKELERVKRARTDFTALAAAHEKRSARQSEILHLANIATGNSSDAKARLTLSTFAVMRRFEKVIEAANARLSTLSDGIYEIRLAEPENTGRKHVGLDLDMLDLRNDSSRSPSTLSGGETFYVSLALALGLADVVSGENGGVQMNTLFIDEGFGTLDPEKLEGVIAEIRQLTAYGRTVGVISHVAELKTQIAEKVHVERKSDGTSRISVSV</sequence>
<evidence type="ECO:0000259" key="6">
    <source>
        <dbReference type="Pfam" id="PF13476"/>
    </source>
</evidence>
<dbReference type="Proteomes" id="UP000815698">
    <property type="component" value="Chromosome"/>
</dbReference>
<dbReference type="Pfam" id="PF13558">
    <property type="entry name" value="SbcC_Walker_B"/>
    <property type="match status" value="1"/>
</dbReference>
<proteinExistence type="inferred from homology"/>
<dbReference type="PANTHER" id="PTHR32114:SF2">
    <property type="entry name" value="ABC TRANSPORTER ABCH.3"/>
    <property type="match status" value="1"/>
</dbReference>
<feature type="coiled-coil region" evidence="4">
    <location>
        <begin position="640"/>
        <end position="702"/>
    </location>
</feature>
<feature type="compositionally biased region" description="Basic and acidic residues" evidence="5">
    <location>
        <begin position="423"/>
        <end position="473"/>
    </location>
</feature>
<dbReference type="Pfam" id="PF13476">
    <property type="entry name" value="AAA_23"/>
    <property type="match status" value="1"/>
</dbReference>
<dbReference type="Gene3D" id="3.40.50.300">
    <property type="entry name" value="P-loop containing nucleotide triphosphate hydrolases"/>
    <property type="match status" value="2"/>
</dbReference>
<comment type="similarity">
    <text evidence="1">Belongs to the SMC family. SbcC subfamily.</text>
</comment>
<evidence type="ECO:0000256" key="2">
    <source>
        <dbReference type="ARBA" id="ARBA00011322"/>
    </source>
</evidence>
<evidence type="ECO:0000313" key="8">
    <source>
        <dbReference type="Proteomes" id="UP000815698"/>
    </source>
</evidence>
<feature type="domain" description="Rad50/SbcC-type AAA" evidence="6">
    <location>
        <begin position="26"/>
        <end position="242"/>
    </location>
</feature>
<dbReference type="SUPFAM" id="SSF52540">
    <property type="entry name" value="P-loop containing nucleoside triphosphate hydrolases"/>
    <property type="match status" value="1"/>
</dbReference>
<evidence type="ECO:0000256" key="1">
    <source>
        <dbReference type="ARBA" id="ARBA00006930"/>
    </source>
</evidence>
<comment type="subunit">
    <text evidence="2">Heterodimer of SbcC and SbcD.</text>
</comment>
<evidence type="ECO:0000256" key="5">
    <source>
        <dbReference type="SAM" id="MobiDB-lite"/>
    </source>
</evidence>